<keyword evidence="2" id="KW-1185">Reference proteome</keyword>
<dbReference type="Proteomes" id="UP000789702">
    <property type="component" value="Unassembled WGS sequence"/>
</dbReference>
<evidence type="ECO:0000313" key="2">
    <source>
        <dbReference type="Proteomes" id="UP000789702"/>
    </source>
</evidence>
<accession>A0ACA9MHG8</accession>
<reference evidence="1" key="1">
    <citation type="submission" date="2021-06" db="EMBL/GenBank/DDBJ databases">
        <authorList>
            <person name="Kallberg Y."/>
            <person name="Tangrot J."/>
            <person name="Rosling A."/>
        </authorList>
    </citation>
    <scope>NUCLEOTIDE SEQUENCE</scope>
    <source>
        <strain evidence="1">IL203A</strain>
    </source>
</reference>
<gene>
    <name evidence="1" type="ORF">DHETER_LOCUS6798</name>
</gene>
<organism evidence="1 2">
    <name type="scientific">Dentiscutata heterogama</name>
    <dbReference type="NCBI Taxonomy" id="1316150"/>
    <lineage>
        <taxon>Eukaryota</taxon>
        <taxon>Fungi</taxon>
        <taxon>Fungi incertae sedis</taxon>
        <taxon>Mucoromycota</taxon>
        <taxon>Glomeromycotina</taxon>
        <taxon>Glomeromycetes</taxon>
        <taxon>Diversisporales</taxon>
        <taxon>Gigasporaceae</taxon>
        <taxon>Dentiscutata</taxon>
    </lineage>
</organism>
<name>A0ACA9MHG8_9GLOM</name>
<sequence length="126" mass="14827">MQNIQSFENILKKVKNYTKFISKLKSYKINLSTTEVINQYTRLTEEFDACVDELHFVIDVTDRNDIEDAKIIDKALIDELDNNQLNVINLAQRINLIPEQPNSYRMQNIREIDLDNPLIKINSDIR</sequence>
<protein>
    <submittedName>
        <fullName evidence="1">16062_t:CDS:1</fullName>
    </submittedName>
</protein>
<proteinExistence type="predicted"/>
<dbReference type="EMBL" id="CAJVPU010008908">
    <property type="protein sequence ID" value="CAG8589319.1"/>
    <property type="molecule type" value="Genomic_DNA"/>
</dbReference>
<comment type="caution">
    <text evidence="1">The sequence shown here is derived from an EMBL/GenBank/DDBJ whole genome shotgun (WGS) entry which is preliminary data.</text>
</comment>
<feature type="non-terminal residue" evidence="1">
    <location>
        <position position="126"/>
    </location>
</feature>
<evidence type="ECO:0000313" key="1">
    <source>
        <dbReference type="EMBL" id="CAG8589319.1"/>
    </source>
</evidence>